<feature type="repeat" description="TPR" evidence="5">
    <location>
        <begin position="578"/>
        <end position="611"/>
    </location>
</feature>
<keyword evidence="2" id="KW-0547">Nucleotide-binding</keyword>
<dbReference type="GO" id="GO:0005524">
    <property type="term" value="F:ATP binding"/>
    <property type="evidence" value="ECO:0007669"/>
    <property type="project" value="UniProtKB-KW"/>
</dbReference>
<name>A0A5S9F486_UABAM</name>
<evidence type="ECO:0000259" key="6">
    <source>
        <dbReference type="PROSITE" id="PS50011"/>
    </source>
</evidence>
<organism evidence="7 8">
    <name type="scientific">Uabimicrobium amorphum</name>
    <dbReference type="NCBI Taxonomy" id="2596890"/>
    <lineage>
        <taxon>Bacteria</taxon>
        <taxon>Pseudomonadati</taxon>
        <taxon>Planctomycetota</taxon>
        <taxon>Candidatus Uabimicrobiia</taxon>
        <taxon>Candidatus Uabimicrobiales</taxon>
        <taxon>Candidatus Uabimicrobiaceae</taxon>
        <taxon>Candidatus Uabimicrobium</taxon>
    </lineage>
</organism>
<dbReference type="PANTHER" id="PTHR43289">
    <property type="entry name" value="MITOGEN-ACTIVATED PROTEIN KINASE KINASE KINASE 20-RELATED"/>
    <property type="match status" value="1"/>
</dbReference>
<evidence type="ECO:0000256" key="1">
    <source>
        <dbReference type="ARBA" id="ARBA00022679"/>
    </source>
</evidence>
<dbReference type="EMBL" id="AP019860">
    <property type="protein sequence ID" value="BBM84214.1"/>
    <property type="molecule type" value="Genomic_DNA"/>
</dbReference>
<keyword evidence="1" id="KW-0808">Transferase</keyword>
<dbReference type="InterPro" id="IPR011009">
    <property type="entry name" value="Kinase-like_dom_sf"/>
</dbReference>
<protein>
    <submittedName>
        <fullName evidence="7">Protein kinase</fullName>
    </submittedName>
</protein>
<dbReference type="AlphaFoldDB" id="A0A5S9F486"/>
<dbReference type="SUPFAM" id="SSF56112">
    <property type="entry name" value="Protein kinase-like (PK-like)"/>
    <property type="match status" value="1"/>
</dbReference>
<dbReference type="PROSITE" id="PS00108">
    <property type="entry name" value="PROTEIN_KINASE_ST"/>
    <property type="match status" value="1"/>
</dbReference>
<dbReference type="SMART" id="SM00028">
    <property type="entry name" value="TPR"/>
    <property type="match status" value="5"/>
</dbReference>
<evidence type="ECO:0000313" key="8">
    <source>
        <dbReference type="Proteomes" id="UP000326354"/>
    </source>
</evidence>
<feature type="repeat" description="TPR" evidence="5">
    <location>
        <begin position="443"/>
        <end position="476"/>
    </location>
</feature>
<dbReference type="Proteomes" id="UP000326354">
    <property type="component" value="Chromosome"/>
</dbReference>
<dbReference type="Gene3D" id="3.30.200.20">
    <property type="entry name" value="Phosphorylase Kinase, domain 1"/>
    <property type="match status" value="1"/>
</dbReference>
<dbReference type="PROSITE" id="PS50011">
    <property type="entry name" value="PROTEIN_KINASE_DOM"/>
    <property type="match status" value="1"/>
</dbReference>
<keyword evidence="5" id="KW-0802">TPR repeat</keyword>
<dbReference type="Gene3D" id="1.10.510.10">
    <property type="entry name" value="Transferase(Phosphotransferase) domain 1"/>
    <property type="match status" value="1"/>
</dbReference>
<dbReference type="CDD" id="cd14014">
    <property type="entry name" value="STKc_PknB_like"/>
    <property type="match status" value="1"/>
</dbReference>
<dbReference type="KEGG" id="uam:UABAM_02570"/>
<reference evidence="7 8" key="1">
    <citation type="submission" date="2019-08" db="EMBL/GenBank/DDBJ databases">
        <title>Complete genome sequence of Candidatus Uab amorphum.</title>
        <authorList>
            <person name="Shiratori T."/>
            <person name="Suzuki S."/>
            <person name="Kakizawa Y."/>
            <person name="Ishida K."/>
        </authorList>
    </citation>
    <scope>NUCLEOTIDE SEQUENCE [LARGE SCALE GENOMIC DNA]</scope>
    <source>
        <strain evidence="7 8">SRT547</strain>
    </source>
</reference>
<evidence type="ECO:0000256" key="4">
    <source>
        <dbReference type="ARBA" id="ARBA00022840"/>
    </source>
</evidence>
<keyword evidence="4" id="KW-0067">ATP-binding</keyword>
<gene>
    <name evidence="7" type="ORF">UABAM_02570</name>
</gene>
<keyword evidence="8" id="KW-1185">Reference proteome</keyword>
<dbReference type="SMART" id="SM00220">
    <property type="entry name" value="S_TKc"/>
    <property type="match status" value="1"/>
</dbReference>
<evidence type="ECO:0000256" key="5">
    <source>
        <dbReference type="PROSITE-ProRule" id="PRU00339"/>
    </source>
</evidence>
<dbReference type="InterPro" id="IPR000719">
    <property type="entry name" value="Prot_kinase_dom"/>
</dbReference>
<dbReference type="OrthoDB" id="6111975at2"/>
<dbReference type="Pfam" id="PF13181">
    <property type="entry name" value="TPR_8"/>
    <property type="match status" value="2"/>
</dbReference>
<dbReference type="GO" id="GO:0004674">
    <property type="term" value="F:protein serine/threonine kinase activity"/>
    <property type="evidence" value="ECO:0007669"/>
    <property type="project" value="TreeGrafter"/>
</dbReference>
<proteinExistence type="predicted"/>
<dbReference type="Pfam" id="PF00069">
    <property type="entry name" value="Pkinase"/>
    <property type="match status" value="1"/>
</dbReference>
<dbReference type="InterPro" id="IPR011990">
    <property type="entry name" value="TPR-like_helical_dom_sf"/>
</dbReference>
<keyword evidence="3 7" id="KW-0418">Kinase</keyword>
<feature type="domain" description="Protein kinase" evidence="6">
    <location>
        <begin position="11"/>
        <end position="256"/>
    </location>
</feature>
<dbReference type="InterPro" id="IPR019734">
    <property type="entry name" value="TPR_rpt"/>
</dbReference>
<evidence type="ECO:0000256" key="2">
    <source>
        <dbReference type="ARBA" id="ARBA00022741"/>
    </source>
</evidence>
<dbReference type="SUPFAM" id="SSF48452">
    <property type="entry name" value="TPR-like"/>
    <property type="match status" value="1"/>
</dbReference>
<dbReference type="InterPro" id="IPR008271">
    <property type="entry name" value="Ser/Thr_kinase_AS"/>
</dbReference>
<dbReference type="Gene3D" id="1.25.40.10">
    <property type="entry name" value="Tetratricopeptide repeat domain"/>
    <property type="match status" value="2"/>
</dbReference>
<accession>A0A5S9F486</accession>
<evidence type="ECO:0000256" key="3">
    <source>
        <dbReference type="ARBA" id="ARBA00022777"/>
    </source>
</evidence>
<dbReference type="PANTHER" id="PTHR43289:SF34">
    <property type="entry name" value="SERINE_THREONINE-PROTEIN KINASE YBDM-RELATED"/>
    <property type="match status" value="1"/>
</dbReference>
<dbReference type="PROSITE" id="PS50005">
    <property type="entry name" value="TPR"/>
    <property type="match status" value="2"/>
</dbReference>
<sequence length="643" mass="75168">MQKQQLIDNRYEINQLLEQSDTTKIYSAYDIKLQRLVTLKILAQNNLSAKEAQAIAQLKHHNIVTVFDYGSNYIVMEHIAGQNLRKYCKEQPNLSIKWIANTIQQIADALYHAHRESIIHRDLKPTNIIVHSGIPKITDFGQAKYLDETTSSEIIRDVLPYMAPEQLQQNPQVDQRTDIYAIGIILYELLTKRNPFADVTLTNVQRIEKEIPPRPRSINKSIPHFLEKICMKCLAKNKKRRYQSARTLARDLDKFVHRKTHISNYVPWILFLCLLGFNMHSDKKRIFSQPTAKKICPTNTVAQRLNRYPIVQKRDENFPIEERVNLPSVIHVKFLLNYALSQRQADKRQQTIVKVIAIAKKAIDSSSQTEDIEFLHFLCHLATRISPLFAKKDSLATFKSPQREIEYYSNAVLQLRHVKANPQKLRQILKMVNQGIRVCRSFVFLYEIKAKILHIMSRHDEALKCYKKALHYEPHNPFILCARTEYFYATNNFKAAQKDIKTSLDYNVTIPQTWYLHTRLLKQQQLYTEAIGSITRALELGYSPHKCYYQRQSLYRKQQQYHKALADCNALLSLEKKPSYYNARAEIYAQLNQTQNAIKDLQTSHNLSPDDKKIILRIANLYKKLGDLPKVKKWLLKYTSSEK</sequence>
<dbReference type="RefSeq" id="WP_151968384.1">
    <property type="nucleotide sequence ID" value="NZ_AP019860.1"/>
</dbReference>
<evidence type="ECO:0000313" key="7">
    <source>
        <dbReference type="EMBL" id="BBM84214.1"/>
    </source>
</evidence>